<dbReference type="EMBL" id="FORI01000001">
    <property type="protein sequence ID" value="SFI42274.1"/>
    <property type="molecule type" value="Genomic_DNA"/>
</dbReference>
<dbReference type="InterPro" id="IPR021352">
    <property type="entry name" value="DUF2971"/>
</dbReference>
<sequence>MELSAKIFYHYTSIPALYEIVKNKSLLLSGVESLNDIEEASYSITDFEKDFRTLYETKNDKFINYLYENAFVPKLKEFEELARPDIEPFVFSLSTKYDNLAHWDRYADSRKGVCIGINVSKLQTIQFIASGFVQISPIIYDEESRLEYFWKNLADKLIGHKTFRIFPEIPQDLFYKDMGYTLISDSYRQMKYFVKNTAWKDEGEIRLAYEDTLAKDTFSKIPHLQEVYKDFSFPDMNSLFKQSGLDVLEFKLINNKIRPCRFLDISPVWGEGLITEVMLGPKCEQSKRDLELFLKSSGLNDALVTESRIKIR</sequence>
<dbReference type="AlphaFoldDB" id="A0A1I3I2S5"/>
<gene>
    <name evidence="1" type="ORF">SAMN04487775_101288</name>
</gene>
<dbReference type="Proteomes" id="UP000182737">
    <property type="component" value="Unassembled WGS sequence"/>
</dbReference>
<reference evidence="2" key="1">
    <citation type="submission" date="2016-10" db="EMBL/GenBank/DDBJ databases">
        <authorList>
            <person name="Varghese N."/>
            <person name="Submissions S."/>
        </authorList>
    </citation>
    <scope>NUCLEOTIDE SEQUENCE [LARGE SCALE GENOMIC DNA]</scope>
    <source>
        <strain evidence="2">XBD1002</strain>
    </source>
</reference>
<organism evidence="1 2">
    <name type="scientific">Treponema bryantii</name>
    <dbReference type="NCBI Taxonomy" id="163"/>
    <lineage>
        <taxon>Bacteria</taxon>
        <taxon>Pseudomonadati</taxon>
        <taxon>Spirochaetota</taxon>
        <taxon>Spirochaetia</taxon>
        <taxon>Spirochaetales</taxon>
        <taxon>Treponemataceae</taxon>
        <taxon>Treponema</taxon>
    </lineage>
</organism>
<keyword evidence="2" id="KW-1185">Reference proteome</keyword>
<accession>A0A1I3I2S5</accession>
<protein>
    <recommendedName>
        <fullName evidence="3">DUF2971 domain-containing protein</fullName>
    </recommendedName>
</protein>
<name>A0A1I3I2S5_9SPIR</name>
<evidence type="ECO:0000313" key="2">
    <source>
        <dbReference type="Proteomes" id="UP000182737"/>
    </source>
</evidence>
<dbReference type="Pfam" id="PF11185">
    <property type="entry name" value="DUF2971"/>
    <property type="match status" value="1"/>
</dbReference>
<proteinExistence type="predicted"/>
<dbReference type="RefSeq" id="WP_074929878.1">
    <property type="nucleotide sequence ID" value="NZ_FORI01000001.1"/>
</dbReference>
<evidence type="ECO:0000313" key="1">
    <source>
        <dbReference type="EMBL" id="SFI42274.1"/>
    </source>
</evidence>
<evidence type="ECO:0008006" key="3">
    <source>
        <dbReference type="Google" id="ProtNLM"/>
    </source>
</evidence>
<dbReference type="OrthoDB" id="332581at2"/>